<feature type="transmembrane region" description="Helical" evidence="1">
    <location>
        <begin position="67"/>
        <end position="92"/>
    </location>
</feature>
<proteinExistence type="predicted"/>
<evidence type="ECO:0000313" key="3">
    <source>
        <dbReference type="Proteomes" id="UP000315440"/>
    </source>
</evidence>
<evidence type="ECO:0000256" key="1">
    <source>
        <dbReference type="SAM" id="Phobius"/>
    </source>
</evidence>
<protein>
    <submittedName>
        <fullName evidence="2">Uncharacterized protein</fullName>
    </submittedName>
</protein>
<keyword evidence="1" id="KW-0472">Membrane</keyword>
<dbReference type="EMBL" id="SJPQ01000001">
    <property type="protein sequence ID" value="TWT90919.1"/>
    <property type="molecule type" value="Genomic_DNA"/>
</dbReference>
<evidence type="ECO:0000313" key="2">
    <source>
        <dbReference type="EMBL" id="TWT90919.1"/>
    </source>
</evidence>
<gene>
    <name evidence="2" type="ORF">Mal64_13180</name>
</gene>
<sequence>MQGYTIAFAVAGGATLAALLLVCVLFWVRSRYARAACWSLSPAVIGWAIFLGCEASAAGPIRVDVLLLYPFALVAMALSFWLVFGFSVSALIEAWRGRRPCTNA</sequence>
<comment type="caution">
    <text evidence="2">The sequence shown here is derived from an EMBL/GenBank/DDBJ whole genome shotgun (WGS) entry which is preliminary data.</text>
</comment>
<organism evidence="2 3">
    <name type="scientific">Pseudobythopirellula maris</name>
    <dbReference type="NCBI Taxonomy" id="2527991"/>
    <lineage>
        <taxon>Bacteria</taxon>
        <taxon>Pseudomonadati</taxon>
        <taxon>Planctomycetota</taxon>
        <taxon>Planctomycetia</taxon>
        <taxon>Pirellulales</taxon>
        <taxon>Lacipirellulaceae</taxon>
        <taxon>Pseudobythopirellula</taxon>
    </lineage>
</organism>
<keyword evidence="1" id="KW-0812">Transmembrane</keyword>
<feature type="transmembrane region" description="Helical" evidence="1">
    <location>
        <begin position="40"/>
        <end position="61"/>
    </location>
</feature>
<dbReference type="Proteomes" id="UP000315440">
    <property type="component" value="Unassembled WGS sequence"/>
</dbReference>
<feature type="transmembrane region" description="Helical" evidence="1">
    <location>
        <begin position="6"/>
        <end position="28"/>
    </location>
</feature>
<dbReference type="AlphaFoldDB" id="A0A5C5ZU12"/>
<name>A0A5C5ZU12_9BACT</name>
<keyword evidence="3" id="KW-1185">Reference proteome</keyword>
<accession>A0A5C5ZU12</accession>
<keyword evidence="1" id="KW-1133">Transmembrane helix</keyword>
<reference evidence="2 3" key="1">
    <citation type="submission" date="2019-02" db="EMBL/GenBank/DDBJ databases">
        <title>Deep-cultivation of Planctomycetes and their phenomic and genomic characterization uncovers novel biology.</title>
        <authorList>
            <person name="Wiegand S."/>
            <person name="Jogler M."/>
            <person name="Boedeker C."/>
            <person name="Pinto D."/>
            <person name="Vollmers J."/>
            <person name="Rivas-Marin E."/>
            <person name="Kohn T."/>
            <person name="Peeters S.H."/>
            <person name="Heuer A."/>
            <person name="Rast P."/>
            <person name="Oberbeckmann S."/>
            <person name="Bunk B."/>
            <person name="Jeske O."/>
            <person name="Meyerdierks A."/>
            <person name="Storesund J.E."/>
            <person name="Kallscheuer N."/>
            <person name="Luecker S."/>
            <person name="Lage O.M."/>
            <person name="Pohl T."/>
            <person name="Merkel B.J."/>
            <person name="Hornburger P."/>
            <person name="Mueller R.-W."/>
            <person name="Bruemmer F."/>
            <person name="Labrenz M."/>
            <person name="Spormann A.M."/>
            <person name="Op Den Camp H."/>
            <person name="Overmann J."/>
            <person name="Amann R."/>
            <person name="Jetten M.S.M."/>
            <person name="Mascher T."/>
            <person name="Medema M.H."/>
            <person name="Devos D.P."/>
            <person name="Kaster A.-K."/>
            <person name="Ovreas L."/>
            <person name="Rohde M."/>
            <person name="Galperin M.Y."/>
            <person name="Jogler C."/>
        </authorList>
    </citation>
    <scope>NUCLEOTIDE SEQUENCE [LARGE SCALE GENOMIC DNA]</scope>
    <source>
        <strain evidence="2 3">Mal64</strain>
    </source>
</reference>